<keyword evidence="6" id="KW-1185">Reference proteome</keyword>
<dbReference type="EC" id="2.-.-.-" evidence="5"/>
<keyword evidence="1" id="KW-0328">Glycosyltransferase</keyword>
<dbReference type="PANTHER" id="PTHR12526:SF510">
    <property type="entry name" value="D-INOSITOL 3-PHOSPHATE GLYCOSYLTRANSFERASE"/>
    <property type="match status" value="1"/>
</dbReference>
<sequence length="392" mass="43511">MDKRADSRALGLPETAGARITIIVPALGAGGTEHIVNLIANHWNSIGQTVTLITLEPSDAQPYYNFHPEIAVVRLGVPPRRASKLRSAFLVLQRFRRLRSAIRRSQPDFVLSFLTRTNVLTLLATIGFAVPVVISERNNPASQPLGLFWKWLRTRLYPRAFGLVTMTQGALDHFPSNIRRNGWVIANPVDLPRNWQNRRGKHILAAVGRLTHQKGFDLLLNAFSRIANAHPEWHLVIWGEGDERRSLEALRDALGLQKCVDMPGITERPGLWVETADAFVLSSRYEGWGIVLLEAMAAGLPVVSFECEWGPRVMITHESDGILVPREDVGALAQALDRILADPGLREQLGARAAASAQRYMPEQILAEWDGLVSCVLKQAPKIHSQMPDNAA</sequence>
<evidence type="ECO:0000259" key="4">
    <source>
        <dbReference type="Pfam" id="PF13579"/>
    </source>
</evidence>
<gene>
    <name evidence="5" type="primary">amsD</name>
    <name evidence="5" type="ordered locus">NGR_b12220</name>
</gene>
<dbReference type="Gene3D" id="3.40.50.2000">
    <property type="entry name" value="Glycogen Phosphorylase B"/>
    <property type="match status" value="2"/>
</dbReference>
<dbReference type="CDD" id="cd03820">
    <property type="entry name" value="GT4_AmsD-like"/>
    <property type="match status" value="1"/>
</dbReference>
<accession>C3KRG7</accession>
<dbReference type="Pfam" id="PF00534">
    <property type="entry name" value="Glycos_transf_1"/>
    <property type="match status" value="1"/>
</dbReference>
<evidence type="ECO:0000313" key="6">
    <source>
        <dbReference type="Proteomes" id="UP000001054"/>
    </source>
</evidence>
<keyword evidence="5" id="KW-0614">Plasmid</keyword>
<evidence type="ECO:0000256" key="1">
    <source>
        <dbReference type="ARBA" id="ARBA00022676"/>
    </source>
</evidence>
<dbReference type="PANTHER" id="PTHR12526">
    <property type="entry name" value="GLYCOSYLTRANSFERASE"/>
    <property type="match status" value="1"/>
</dbReference>
<feature type="domain" description="Glycosyl transferase family 1" evidence="3">
    <location>
        <begin position="195"/>
        <end position="353"/>
    </location>
</feature>
<dbReference type="InterPro" id="IPR001296">
    <property type="entry name" value="Glyco_trans_1"/>
</dbReference>
<evidence type="ECO:0000256" key="2">
    <source>
        <dbReference type="ARBA" id="ARBA00022679"/>
    </source>
</evidence>
<dbReference type="Pfam" id="PF13579">
    <property type="entry name" value="Glyco_trans_4_4"/>
    <property type="match status" value="1"/>
</dbReference>
<dbReference type="CAZy" id="GT4">
    <property type="family name" value="Glycosyltransferase Family 4"/>
</dbReference>
<evidence type="ECO:0000313" key="5">
    <source>
        <dbReference type="EMBL" id="ACP22675.1"/>
    </source>
</evidence>
<dbReference type="SUPFAM" id="SSF53756">
    <property type="entry name" value="UDP-Glycosyltransferase/glycogen phosphorylase"/>
    <property type="match status" value="1"/>
</dbReference>
<name>C3KRG7_SINFN</name>
<dbReference type="GO" id="GO:0016757">
    <property type="term" value="F:glycosyltransferase activity"/>
    <property type="evidence" value="ECO:0007669"/>
    <property type="project" value="UniProtKB-KW"/>
</dbReference>
<geneLocation type="plasmid" evidence="6">
    <name>sym pNGR234b</name>
</geneLocation>
<organism evidence="5 6">
    <name type="scientific">Sinorhizobium fredii (strain NBRC 101917 / NGR234)</name>
    <dbReference type="NCBI Taxonomy" id="394"/>
    <lineage>
        <taxon>Bacteria</taxon>
        <taxon>Pseudomonadati</taxon>
        <taxon>Pseudomonadota</taxon>
        <taxon>Alphaproteobacteria</taxon>
        <taxon>Hyphomicrobiales</taxon>
        <taxon>Rhizobiaceae</taxon>
        <taxon>Sinorhizobium/Ensifer group</taxon>
        <taxon>Sinorhizobium</taxon>
    </lineage>
</organism>
<dbReference type="AlphaFoldDB" id="C3KRG7"/>
<reference evidence="6" key="1">
    <citation type="journal article" date="2004" name="J. Bacteriol.">
        <title>An evolutionary hot spot: the pNGR234b replicon of Rhizobium sp. strain NGR234.</title>
        <authorList>
            <person name="Streit W.R."/>
            <person name="Schmitz R.A."/>
            <person name="Perret X."/>
            <person name="Staehelin C."/>
            <person name="Deakin W.J."/>
            <person name="Raasch C."/>
            <person name="Liesegang H."/>
            <person name="Broughton W.J."/>
        </authorList>
    </citation>
    <scope>NUCLEOTIDE SEQUENCE [LARGE SCALE GENOMIC DNA]</scope>
    <source>
        <strain evidence="6">NBRC 101917 / NGR234</strain>
    </source>
</reference>
<reference evidence="5 6" key="2">
    <citation type="journal article" date="2009" name="Appl. Environ. Microbiol.">
        <title>Rhizobium sp. strain NGR234 possesses a remarkable number of secretion systems.</title>
        <authorList>
            <person name="Schmeisser C."/>
            <person name="Liesegang H."/>
            <person name="Krysciak D."/>
            <person name="Bakkou N."/>
            <person name="Le Quere A."/>
            <person name="Wollherr A."/>
            <person name="Heinemeyer I."/>
            <person name="Morgenstern B."/>
            <person name="Pommerening-Roeser A."/>
            <person name="Flores M."/>
            <person name="Palacios R."/>
            <person name="Brenner S."/>
            <person name="Gottschalk G."/>
            <person name="Schmitz R.A."/>
            <person name="Broughton W.J."/>
            <person name="Perret X."/>
            <person name="Strittmatter A.W."/>
            <person name="Streit W.R."/>
        </authorList>
    </citation>
    <scope>NUCLEOTIDE SEQUENCE [LARGE SCALE GENOMIC DNA]</scope>
    <source>
        <strain evidence="6">NBRC 101917 / NGR234</strain>
    </source>
</reference>
<dbReference type="OrthoDB" id="9781738at2"/>
<evidence type="ECO:0000259" key="3">
    <source>
        <dbReference type="Pfam" id="PF00534"/>
    </source>
</evidence>
<feature type="domain" description="Glycosyltransferase subfamily 4-like N-terminal" evidence="4">
    <location>
        <begin position="30"/>
        <end position="174"/>
    </location>
</feature>
<proteinExistence type="predicted"/>
<dbReference type="PATRIC" id="fig|394.7.peg.1626"/>
<keyword evidence="2 5" id="KW-0808">Transferase</keyword>
<dbReference type="HOGENOM" id="CLU_009583_0_0_5"/>
<dbReference type="Proteomes" id="UP000001054">
    <property type="component" value="Plasmid pNGR234b"/>
</dbReference>
<dbReference type="InterPro" id="IPR028098">
    <property type="entry name" value="Glyco_trans_4-like_N"/>
</dbReference>
<dbReference type="RefSeq" id="WP_015887320.1">
    <property type="nucleotide sequence ID" value="NC_012586.1"/>
</dbReference>
<dbReference type="KEGG" id="rhi:NGR_b12220"/>
<protein>
    <submittedName>
        <fullName evidence="5">Amylovoran biosynthesis glycosyl transferase AmsD</fullName>
        <ecNumber evidence="5">2.-.-.-</ecNumber>
    </submittedName>
</protein>
<dbReference type="EMBL" id="CP000874">
    <property type="protein sequence ID" value="ACP22675.1"/>
    <property type="molecule type" value="Genomic_DNA"/>
</dbReference>